<dbReference type="SUPFAM" id="SSF81383">
    <property type="entry name" value="F-box domain"/>
    <property type="match status" value="1"/>
</dbReference>
<dbReference type="Gene3D" id="1.20.1280.50">
    <property type="match status" value="1"/>
</dbReference>
<accession>A0A0A1URM7</accession>
<dbReference type="PROSITE" id="PS50181">
    <property type="entry name" value="FBOX"/>
    <property type="match status" value="1"/>
</dbReference>
<dbReference type="Pfam" id="PF12937">
    <property type="entry name" value="F-box-like"/>
    <property type="match status" value="1"/>
</dbReference>
<proteinExistence type="predicted"/>
<dbReference type="CDD" id="cd09917">
    <property type="entry name" value="F-box_SF"/>
    <property type="match status" value="1"/>
</dbReference>
<dbReference type="EMBL" id="JELW01000026">
    <property type="protein sequence ID" value="EXU98434.1"/>
    <property type="molecule type" value="Genomic_DNA"/>
</dbReference>
<evidence type="ECO:0000259" key="1">
    <source>
        <dbReference type="PROSITE" id="PS50181"/>
    </source>
</evidence>
<sequence>MPPYLLRDADFFKEFTEEIERNLKRFPRYGINAPAIHVQGVSSGKAANSDFNSLQRLVISLRDKIRAMVHRVIRRNDYNEHTSRASLTALPTEIILQVMGYLPASSLYCLRQTSTRFMLLFATKDLKYFHQAYGAFSVYTGFNMDVLSAAEKNAVANSLHHEKYCASCLAAEESGALESRLEMLRRLRHCDGCNRLHASALFLPEAQEEDGAGAGLQCIGRLGNITLCNHRSCRPTTWRDVCQDSTSSWRYPRATRHSLVCTNQSHQPESDSRSIYLFAGSAFPRLIAQDSAVHPTVFQIGYGWDLPLLKIYTPFPTVASIQRALSEVVLNAFNEHKLCPHISADKEIQTFIQRGICECFSSRSFILPYSKPNLCKCQRQVTLECRICGAVYTWHIWASHVILSFRYVWHIQRPTSPGWLGLIDQEFKKKLFTKENQNVLWCETPNCRTNTRGRWEALVKENLEREYMNTPDSEAGNWSEYLEALFASDQGSFQNW</sequence>
<gene>
    <name evidence="2" type="ORF">X797_008381</name>
</gene>
<name>A0A0A1URM7_9HYPO</name>
<dbReference type="AlphaFoldDB" id="A0A0A1URM7"/>
<feature type="domain" description="F-box" evidence="1">
    <location>
        <begin position="84"/>
        <end position="132"/>
    </location>
</feature>
<organism evidence="2 3">
    <name type="scientific">Metarhizium robertsii</name>
    <dbReference type="NCBI Taxonomy" id="568076"/>
    <lineage>
        <taxon>Eukaryota</taxon>
        <taxon>Fungi</taxon>
        <taxon>Dikarya</taxon>
        <taxon>Ascomycota</taxon>
        <taxon>Pezizomycotina</taxon>
        <taxon>Sordariomycetes</taxon>
        <taxon>Hypocreomycetidae</taxon>
        <taxon>Hypocreales</taxon>
        <taxon>Clavicipitaceae</taxon>
        <taxon>Metarhizium</taxon>
    </lineage>
</organism>
<dbReference type="HOGENOM" id="CLU_489223_0_0_1"/>
<evidence type="ECO:0000313" key="3">
    <source>
        <dbReference type="Proteomes" id="UP000030151"/>
    </source>
</evidence>
<dbReference type="InterPro" id="IPR036047">
    <property type="entry name" value="F-box-like_dom_sf"/>
</dbReference>
<protein>
    <submittedName>
        <fullName evidence="2">F-box-like domain protein</fullName>
    </submittedName>
</protein>
<dbReference type="InterPro" id="IPR001810">
    <property type="entry name" value="F-box_dom"/>
</dbReference>
<dbReference type="Proteomes" id="UP000030151">
    <property type="component" value="Unassembled WGS sequence"/>
</dbReference>
<evidence type="ECO:0000313" key="2">
    <source>
        <dbReference type="EMBL" id="EXU98434.1"/>
    </source>
</evidence>
<reference evidence="2 3" key="1">
    <citation type="submission" date="2014-02" db="EMBL/GenBank/DDBJ databases">
        <title>The genome sequence of the entomopathogenic fungus Metarhizium robertsii ARSEF 2575.</title>
        <authorList>
            <person name="Giuliano Garisto Donzelli B."/>
            <person name="Roe B.A."/>
            <person name="Macmil S.L."/>
            <person name="Krasnoff S.B."/>
            <person name="Gibson D.M."/>
        </authorList>
    </citation>
    <scope>NUCLEOTIDE SEQUENCE [LARGE SCALE GENOMIC DNA]</scope>
    <source>
        <strain evidence="2 3">ARSEF 2575</strain>
    </source>
</reference>
<comment type="caution">
    <text evidence="2">The sequence shown here is derived from an EMBL/GenBank/DDBJ whole genome shotgun (WGS) entry which is preliminary data.</text>
</comment>